<protein>
    <submittedName>
        <fullName evidence="2">Uncharacterized protein</fullName>
    </submittedName>
</protein>
<dbReference type="EMBL" id="JAGTJR010000002">
    <property type="protein sequence ID" value="KAH7063723.1"/>
    <property type="molecule type" value="Genomic_DNA"/>
</dbReference>
<feature type="compositionally biased region" description="Polar residues" evidence="1">
    <location>
        <begin position="54"/>
        <end position="68"/>
    </location>
</feature>
<proteinExistence type="predicted"/>
<dbReference type="Proteomes" id="UP000774617">
    <property type="component" value="Unassembled WGS sequence"/>
</dbReference>
<feature type="region of interest" description="Disordered" evidence="1">
    <location>
        <begin position="266"/>
        <end position="313"/>
    </location>
</feature>
<organism evidence="2 3">
    <name type="scientific">Macrophomina phaseolina</name>
    <dbReference type="NCBI Taxonomy" id="35725"/>
    <lineage>
        <taxon>Eukaryota</taxon>
        <taxon>Fungi</taxon>
        <taxon>Dikarya</taxon>
        <taxon>Ascomycota</taxon>
        <taxon>Pezizomycotina</taxon>
        <taxon>Dothideomycetes</taxon>
        <taxon>Dothideomycetes incertae sedis</taxon>
        <taxon>Botryosphaeriales</taxon>
        <taxon>Botryosphaeriaceae</taxon>
        <taxon>Macrophomina</taxon>
    </lineage>
</organism>
<reference evidence="2 3" key="1">
    <citation type="journal article" date="2021" name="Nat. Commun.">
        <title>Genetic determinants of endophytism in the Arabidopsis root mycobiome.</title>
        <authorList>
            <person name="Mesny F."/>
            <person name="Miyauchi S."/>
            <person name="Thiergart T."/>
            <person name="Pickel B."/>
            <person name="Atanasova L."/>
            <person name="Karlsson M."/>
            <person name="Huettel B."/>
            <person name="Barry K.W."/>
            <person name="Haridas S."/>
            <person name="Chen C."/>
            <person name="Bauer D."/>
            <person name="Andreopoulos W."/>
            <person name="Pangilinan J."/>
            <person name="LaButti K."/>
            <person name="Riley R."/>
            <person name="Lipzen A."/>
            <person name="Clum A."/>
            <person name="Drula E."/>
            <person name="Henrissat B."/>
            <person name="Kohler A."/>
            <person name="Grigoriev I.V."/>
            <person name="Martin F.M."/>
            <person name="Hacquard S."/>
        </authorList>
    </citation>
    <scope>NUCLEOTIDE SEQUENCE [LARGE SCALE GENOMIC DNA]</scope>
    <source>
        <strain evidence="2 3">MPI-SDFR-AT-0080</strain>
    </source>
</reference>
<name>A0ABQ8GTB9_9PEZI</name>
<sequence>MASPTRLSSTARSLVATWAGSRGLRSPYMTGRTSSRDRIAQNANKQQVRRSTHSDNGLSRTPDQNSAQRSHHASRPNVVRSIWERYLKLRHTKRLPCQLMWSAVTSSWTSDGAPARRDIEMPPSGSADHVERVPGPDQAKVEQRNLKPTARFAAESAKISNKKCAVASSMLGEQDKTGVMEANGASTEREAGSMDHSLVHPTVELKAVPNIAQNKDPREAEGPGVVATATVDRFAGGGRPNADAKRMGEIVQLSNATSGPADIFAFNPSKDEGDSERGTILQKTETAGDAVERPERAEETAEPPRSEKFDDQVAQNVAEPDPGDAVEIALKTPDMSAKLSAENSDVQLRGIIIHIPPTKNNVTQLRNARVLRPSEPESLDVDLTLEEGLRAGRVAAIGTKKFVTHVLRPRGIDIIDIESSISAAETPFTHFQTAPPPFGFEICKYYTSHNDKLHFWKAWIIPTDGVVREIRDNYAEMQQSMPRALVEAEWVDDAVRMLLKREARMIVTGTDDGGQRWVPMRMREESFRPVLNGGTWEIPPIVYHDAPVDATFTFNVRPDCSYWIWTGGFSPDVVDDLASVTSVRYGRALCPYLTVEVKKEYTRRTATMGRQQLAAAALIALFNRCRIRERAWRHDCSGCMLGPFPDLCHYGLLLAGVHYEFWCFQPRFAVDSWRGCSMRKICSGELDNDAGVRNFIDWINETHRWGNTVHSNSCGSDIIGCLNQDRG</sequence>
<accession>A0ABQ8GTB9</accession>
<evidence type="ECO:0000313" key="3">
    <source>
        <dbReference type="Proteomes" id="UP000774617"/>
    </source>
</evidence>
<comment type="caution">
    <text evidence="2">The sequence shown here is derived from an EMBL/GenBank/DDBJ whole genome shotgun (WGS) entry which is preliminary data.</text>
</comment>
<feature type="region of interest" description="Disordered" evidence="1">
    <location>
        <begin position="25"/>
        <end position="76"/>
    </location>
</feature>
<evidence type="ECO:0000256" key="1">
    <source>
        <dbReference type="SAM" id="MobiDB-lite"/>
    </source>
</evidence>
<gene>
    <name evidence="2" type="ORF">B0J12DRAFT_643839</name>
</gene>
<feature type="compositionally biased region" description="Basic and acidic residues" evidence="1">
    <location>
        <begin position="290"/>
        <end position="311"/>
    </location>
</feature>
<evidence type="ECO:0000313" key="2">
    <source>
        <dbReference type="EMBL" id="KAH7063723.1"/>
    </source>
</evidence>
<keyword evidence="3" id="KW-1185">Reference proteome</keyword>